<keyword evidence="1" id="KW-0472">Membrane</keyword>
<keyword evidence="1" id="KW-1133">Transmembrane helix</keyword>
<reference evidence="2 3" key="2">
    <citation type="submission" date="2018-11" db="EMBL/GenBank/DDBJ databases">
        <authorList>
            <consortium name="Pathogen Informatics"/>
        </authorList>
    </citation>
    <scope>NUCLEOTIDE SEQUENCE [LARGE SCALE GENOMIC DNA]</scope>
</reference>
<dbReference type="WBParaSite" id="TCLT_0000162001-mRNA-1">
    <property type="protein sequence ID" value="TCLT_0000162001-mRNA-1"/>
    <property type="gene ID" value="TCLT_0000162001"/>
</dbReference>
<keyword evidence="3" id="KW-1185">Reference proteome</keyword>
<proteinExistence type="predicted"/>
<accession>A0A0N5CN73</accession>
<evidence type="ECO:0000313" key="4">
    <source>
        <dbReference type="WBParaSite" id="TCLT_0000162001-mRNA-1"/>
    </source>
</evidence>
<name>A0A0N5CN73_THECL</name>
<sequence length="69" mass="7815">MGHLKVPSHPEVFRQNMRVMVFMLYVFGNLSWGSCLAYCSSRVLVLRLIGDPPMLEGITETGKCTPWDV</sequence>
<keyword evidence="1" id="KW-0812">Transmembrane</keyword>
<protein>
    <submittedName>
        <fullName evidence="4">Transmembrane protein</fullName>
    </submittedName>
</protein>
<reference evidence="4" key="1">
    <citation type="submission" date="2017-02" db="UniProtKB">
        <authorList>
            <consortium name="WormBaseParasite"/>
        </authorList>
    </citation>
    <scope>IDENTIFICATION</scope>
</reference>
<evidence type="ECO:0000256" key="1">
    <source>
        <dbReference type="SAM" id="Phobius"/>
    </source>
</evidence>
<dbReference type="PROSITE" id="PS51257">
    <property type="entry name" value="PROKAR_LIPOPROTEIN"/>
    <property type="match status" value="1"/>
</dbReference>
<evidence type="ECO:0000313" key="2">
    <source>
        <dbReference type="EMBL" id="VDM97158.1"/>
    </source>
</evidence>
<gene>
    <name evidence="2" type="ORF">TCLT_LOCUS1621</name>
</gene>
<feature type="transmembrane region" description="Helical" evidence="1">
    <location>
        <begin position="20"/>
        <end position="39"/>
    </location>
</feature>
<dbReference type="EMBL" id="UYYF01000226">
    <property type="protein sequence ID" value="VDM97158.1"/>
    <property type="molecule type" value="Genomic_DNA"/>
</dbReference>
<organism evidence="4">
    <name type="scientific">Thelazia callipaeda</name>
    <name type="common">Oriental eyeworm</name>
    <name type="synonym">Parasitic nematode</name>
    <dbReference type="NCBI Taxonomy" id="103827"/>
    <lineage>
        <taxon>Eukaryota</taxon>
        <taxon>Metazoa</taxon>
        <taxon>Ecdysozoa</taxon>
        <taxon>Nematoda</taxon>
        <taxon>Chromadorea</taxon>
        <taxon>Rhabditida</taxon>
        <taxon>Spirurina</taxon>
        <taxon>Spiruromorpha</taxon>
        <taxon>Thelazioidea</taxon>
        <taxon>Thelaziidae</taxon>
        <taxon>Thelazia</taxon>
    </lineage>
</organism>
<evidence type="ECO:0000313" key="3">
    <source>
        <dbReference type="Proteomes" id="UP000276776"/>
    </source>
</evidence>
<dbReference type="AlphaFoldDB" id="A0A0N5CN73"/>
<dbReference type="Proteomes" id="UP000276776">
    <property type="component" value="Unassembled WGS sequence"/>
</dbReference>